<dbReference type="PANTHER" id="PTHR30329:SF21">
    <property type="entry name" value="LIPOPROTEIN YIAD-RELATED"/>
    <property type="match status" value="1"/>
</dbReference>
<evidence type="ECO:0000256" key="3">
    <source>
        <dbReference type="ARBA" id="ARBA00023237"/>
    </source>
</evidence>
<dbReference type="InterPro" id="IPR006664">
    <property type="entry name" value="OMP_bac"/>
</dbReference>
<accession>A0AAJ6NB65</accession>
<evidence type="ECO:0000256" key="1">
    <source>
        <dbReference type="ARBA" id="ARBA00004442"/>
    </source>
</evidence>
<dbReference type="PRINTS" id="PR01021">
    <property type="entry name" value="OMPADOMAIN"/>
</dbReference>
<dbReference type="PROSITE" id="PS51257">
    <property type="entry name" value="PROKAR_LIPOPROTEIN"/>
    <property type="match status" value="1"/>
</dbReference>
<proteinExistence type="predicted"/>
<evidence type="ECO:0000256" key="2">
    <source>
        <dbReference type="ARBA" id="ARBA00023136"/>
    </source>
</evidence>
<comment type="caution">
    <text evidence="6">The sequence shown here is derived from an EMBL/GenBank/DDBJ whole genome shotgun (WGS) entry which is preliminary data.</text>
</comment>
<dbReference type="PROSITE" id="PS51123">
    <property type="entry name" value="OMPA_2"/>
    <property type="match status" value="1"/>
</dbReference>
<organism evidence="6 7">
    <name type="scientific">Phocoenobacter skyensis</name>
    <dbReference type="NCBI Taxonomy" id="97481"/>
    <lineage>
        <taxon>Bacteria</taxon>
        <taxon>Pseudomonadati</taxon>
        <taxon>Pseudomonadota</taxon>
        <taxon>Gammaproteobacteria</taxon>
        <taxon>Pasteurellales</taxon>
        <taxon>Pasteurellaceae</taxon>
        <taxon>Phocoenobacter</taxon>
    </lineage>
</organism>
<dbReference type="PROSITE" id="PS01068">
    <property type="entry name" value="OMPA_1"/>
    <property type="match status" value="1"/>
</dbReference>
<name>A0AAJ6NB65_9PAST</name>
<sequence length="222" mass="23529">MKIQKITSTLVVATMLAGCATMTDTQKVVFGALGGAVAGGVIGHQVDHKNGRYVGAVLGALAGGAIAHYMTQQQQDLEKVLASSGITVTRVDKGTIKLNLPNDITFAVDKSRLNANVYGSLTSIATIVNKYNKTAVHINGFTDSTGSASYNQGLSERRAKSVANYLASRGVVAGRLVTRGYGENYPIASNSTVHGKAQNRRAEIYIRAIQQGQEHIAYAPIY</sequence>
<dbReference type="InterPro" id="IPR006665">
    <property type="entry name" value="OmpA-like"/>
</dbReference>
<dbReference type="InterPro" id="IPR006690">
    <property type="entry name" value="OMPA-like_CS"/>
</dbReference>
<gene>
    <name evidence="6" type="ORF">QJU93_09580</name>
</gene>
<dbReference type="Gene3D" id="3.30.1330.60">
    <property type="entry name" value="OmpA-like domain"/>
    <property type="match status" value="1"/>
</dbReference>
<evidence type="ECO:0000313" key="7">
    <source>
        <dbReference type="Proteomes" id="UP001236239"/>
    </source>
</evidence>
<keyword evidence="3" id="KW-0998">Cell outer membrane</keyword>
<dbReference type="PRINTS" id="PR01023">
    <property type="entry name" value="NAFLGMOTY"/>
</dbReference>
<keyword evidence="2 4" id="KW-0472">Membrane</keyword>
<reference evidence="6" key="1">
    <citation type="journal article" date="2023" name="Front. Microbiol.">
        <title>Phylogeography and host specificity of Pasteurellaceae pathogenic to sea-farmed fish in the north-east Atlantic.</title>
        <authorList>
            <person name="Gulla S."/>
            <person name="Colquhoun D.J."/>
            <person name="Olsen A.B."/>
            <person name="Spilsberg B."/>
            <person name="Lagesen K."/>
            <person name="Aakesson C.P."/>
            <person name="Strom S."/>
            <person name="Manji F."/>
            <person name="Birkbeck T.H."/>
            <person name="Nilsen H.K."/>
        </authorList>
    </citation>
    <scope>NUCLEOTIDE SEQUENCE</scope>
    <source>
        <strain evidence="6">TW16_20</strain>
    </source>
</reference>
<evidence type="ECO:0000313" key="6">
    <source>
        <dbReference type="EMBL" id="MDP8173604.1"/>
    </source>
</evidence>
<dbReference type="CDD" id="cd07185">
    <property type="entry name" value="OmpA_C-like"/>
    <property type="match status" value="1"/>
</dbReference>
<protein>
    <submittedName>
        <fullName evidence="6">OmpA family protein</fullName>
    </submittedName>
</protein>
<dbReference type="InterPro" id="IPR036737">
    <property type="entry name" value="OmpA-like_sf"/>
</dbReference>
<dbReference type="Pfam" id="PF05433">
    <property type="entry name" value="Rick_17kDa_Anti"/>
    <property type="match status" value="1"/>
</dbReference>
<dbReference type="Pfam" id="PF00691">
    <property type="entry name" value="OmpA"/>
    <property type="match status" value="1"/>
</dbReference>
<dbReference type="SUPFAM" id="SSF103088">
    <property type="entry name" value="OmpA-like"/>
    <property type="match status" value="1"/>
</dbReference>
<dbReference type="RefSeq" id="WP_306374919.1">
    <property type="nucleotide sequence ID" value="NZ_JASAYK010000012.1"/>
</dbReference>
<dbReference type="AlphaFoldDB" id="A0AAJ6NB65"/>
<dbReference type="InterPro" id="IPR008816">
    <property type="entry name" value="Gly_zipper_2TM_dom"/>
</dbReference>
<dbReference type="Proteomes" id="UP001236239">
    <property type="component" value="Unassembled WGS sequence"/>
</dbReference>
<dbReference type="EMBL" id="JASAYQ010000019">
    <property type="protein sequence ID" value="MDP8173604.1"/>
    <property type="molecule type" value="Genomic_DNA"/>
</dbReference>
<dbReference type="InterPro" id="IPR050330">
    <property type="entry name" value="Bact_OuterMem_StrucFunc"/>
</dbReference>
<dbReference type="PANTHER" id="PTHR30329">
    <property type="entry name" value="STATOR ELEMENT OF FLAGELLAR MOTOR COMPLEX"/>
    <property type="match status" value="1"/>
</dbReference>
<evidence type="ECO:0000256" key="4">
    <source>
        <dbReference type="PROSITE-ProRule" id="PRU00473"/>
    </source>
</evidence>
<evidence type="ECO:0000259" key="5">
    <source>
        <dbReference type="PROSITE" id="PS51123"/>
    </source>
</evidence>
<dbReference type="GO" id="GO:0009279">
    <property type="term" value="C:cell outer membrane"/>
    <property type="evidence" value="ECO:0007669"/>
    <property type="project" value="UniProtKB-SubCell"/>
</dbReference>
<feature type="domain" description="OmpA-like" evidence="5">
    <location>
        <begin position="93"/>
        <end position="210"/>
    </location>
</feature>
<comment type="subcellular location">
    <subcellularLocation>
        <location evidence="1">Cell outer membrane</location>
    </subcellularLocation>
</comment>